<reference evidence="9" key="1">
    <citation type="journal article" date="2011" name="PLoS ONE">
        <title>A deep insight into the sialotranscriptome of the gulf coast tick, Amblyomma maculatum.</title>
        <authorList>
            <person name="Karim S."/>
            <person name="Singh P."/>
            <person name="Ribeiro J.M."/>
        </authorList>
    </citation>
    <scope>NUCLEOTIDE SEQUENCE</scope>
    <source>
        <tissue evidence="9">Salivary gland</tissue>
    </source>
</reference>
<dbReference type="InterPro" id="IPR011993">
    <property type="entry name" value="PH-like_dom_sf"/>
</dbReference>
<accession>G3MQA0</accession>
<sequence>MNRFVWSNENLQNGEVVLRQQAGVALYDGERKTPFVGGELVLTSHQVYWTGPEKQRISLHLSLVVLIEEQSGSWSKRYGCCVAPVCGVTNVLAHHSAKIVAHVAPPTDDKHVGVVQSSPFDYVRFSFRSGGASEFFQEMQTALQRKDWLKMPTVDSRGKKIRSGIVGIERQIQAKHDEADKNISAAFEDLSKLMEMAKDMVSLSKSISLKLKEKGSSLTDDETIMFKSHLLSLGISDPVTKSAYGSGATYHRELAKQLAEVLEKPVQDSGGILALTDVYCRINRARGLELLSPEDLLNACKLMETLQLPLKLHVFASGVTVLKLATENDEKTSGETRQMVDEHGSLSAEQLSPLVHIPVILAKERLICAEQKGLLCRDDSVEGLRFYPNLLLEKLD</sequence>
<dbReference type="SUPFAM" id="SSF50729">
    <property type="entry name" value="PH domain-like"/>
    <property type="match status" value="1"/>
</dbReference>
<proteinExistence type="evidence at transcript level"/>
<evidence type="ECO:0000259" key="8">
    <source>
        <dbReference type="PROSITE" id="PS51495"/>
    </source>
</evidence>
<dbReference type="AlphaFoldDB" id="G3MQA0"/>
<dbReference type="PANTHER" id="PTHR13128">
    <property type="entry name" value="VACUOLAR PROTEIN-SORTING-ASSOCIATED PROTEIN 36"/>
    <property type="match status" value="1"/>
</dbReference>
<evidence type="ECO:0000313" key="9">
    <source>
        <dbReference type="EMBL" id="AEO35668.1"/>
    </source>
</evidence>
<name>G3MQA0_AMBMU</name>
<comment type="function">
    <text evidence="7">Component of the ESCRT-II complex (endosomal sorting complex required for transport II), which is required for multivesicular body (MVB) formation and sorting of endosomal cargo proteins into MVBs.</text>
</comment>
<dbReference type="PROSITE" id="PS51495">
    <property type="entry name" value="GLUE"/>
    <property type="match status" value="1"/>
</dbReference>
<dbReference type="GO" id="GO:0032266">
    <property type="term" value="F:phosphatidylinositol-3-phosphate binding"/>
    <property type="evidence" value="ECO:0007669"/>
    <property type="project" value="UniProtKB-UniRule"/>
</dbReference>
<dbReference type="GO" id="GO:0000814">
    <property type="term" value="C:ESCRT II complex"/>
    <property type="evidence" value="ECO:0007669"/>
    <property type="project" value="UniProtKB-UniRule"/>
</dbReference>
<feature type="domain" description="GLUE N-terminal" evidence="8">
    <location>
        <begin position="1"/>
        <end position="155"/>
    </location>
</feature>
<dbReference type="GO" id="GO:0043130">
    <property type="term" value="F:ubiquitin binding"/>
    <property type="evidence" value="ECO:0007669"/>
    <property type="project" value="UniProtKB-UniRule"/>
</dbReference>
<evidence type="ECO:0000256" key="4">
    <source>
        <dbReference type="ARBA" id="ARBA00022490"/>
    </source>
</evidence>
<dbReference type="InterPro" id="IPR040608">
    <property type="entry name" value="Snf8/Vps36"/>
</dbReference>
<evidence type="ECO:0000256" key="3">
    <source>
        <dbReference type="ARBA" id="ARBA00022448"/>
    </source>
</evidence>
<keyword evidence="5 7" id="KW-0653">Protein transport</keyword>
<evidence type="ECO:0000256" key="5">
    <source>
        <dbReference type="ARBA" id="ARBA00022927"/>
    </source>
</evidence>
<dbReference type="SUPFAM" id="SSF46785">
    <property type="entry name" value="Winged helix' DNA-binding domain"/>
    <property type="match status" value="2"/>
</dbReference>
<dbReference type="Pfam" id="PF04157">
    <property type="entry name" value="EAP30"/>
    <property type="match status" value="1"/>
</dbReference>
<dbReference type="FunFam" id="1.10.10.10:FF:000416">
    <property type="entry name" value="Vacuolar protein-sorting-associated protein 36"/>
    <property type="match status" value="1"/>
</dbReference>
<evidence type="ECO:0000256" key="1">
    <source>
        <dbReference type="ARBA" id="ARBA00009697"/>
    </source>
</evidence>
<evidence type="ECO:0000256" key="2">
    <source>
        <dbReference type="ARBA" id="ARBA00017953"/>
    </source>
</evidence>
<keyword evidence="4 7" id="KW-0963">Cytoplasm</keyword>
<dbReference type="InterPro" id="IPR036390">
    <property type="entry name" value="WH_DNA-bd_sf"/>
</dbReference>
<dbReference type="PANTHER" id="PTHR13128:SF12">
    <property type="entry name" value="VACUOLAR PROTEIN-SORTING-ASSOCIATED PROTEIN 36"/>
    <property type="match status" value="1"/>
</dbReference>
<dbReference type="Gene3D" id="6.10.140.260">
    <property type="match status" value="1"/>
</dbReference>
<dbReference type="InterPro" id="IPR037855">
    <property type="entry name" value="Vps36"/>
</dbReference>
<keyword evidence="7" id="KW-0967">Endosome</keyword>
<comment type="similarity">
    <text evidence="1 7">Belongs to the VPS36 family.</text>
</comment>
<dbReference type="InterPro" id="IPR036388">
    <property type="entry name" value="WH-like_DNA-bd_sf"/>
</dbReference>
<dbReference type="EMBL" id="JO844051">
    <property type="protein sequence ID" value="AEO35668.1"/>
    <property type="molecule type" value="mRNA"/>
</dbReference>
<organism evidence="9">
    <name type="scientific">Amblyomma maculatum</name>
    <name type="common">Gulf Coast tick</name>
    <dbReference type="NCBI Taxonomy" id="34609"/>
    <lineage>
        <taxon>Eukaryota</taxon>
        <taxon>Metazoa</taxon>
        <taxon>Ecdysozoa</taxon>
        <taxon>Arthropoda</taxon>
        <taxon>Chelicerata</taxon>
        <taxon>Arachnida</taxon>
        <taxon>Acari</taxon>
        <taxon>Parasitiformes</taxon>
        <taxon>Ixodida</taxon>
        <taxon>Ixodoidea</taxon>
        <taxon>Ixodidae</taxon>
        <taxon>Amblyomminae</taxon>
        <taxon>Amblyomma</taxon>
    </lineage>
</organism>
<comment type="subcellular location">
    <subcellularLocation>
        <location evidence="7">Cytoplasm</location>
    </subcellularLocation>
    <subcellularLocation>
        <location evidence="7">Endosome</location>
    </subcellularLocation>
</comment>
<dbReference type="FunFam" id="1.10.10.10:FF:000170">
    <property type="entry name" value="Vacuolar protein-sorting-associated protein 36"/>
    <property type="match status" value="1"/>
</dbReference>
<evidence type="ECO:0000256" key="7">
    <source>
        <dbReference type="RuleBase" id="RU367095"/>
    </source>
</evidence>
<dbReference type="Gene3D" id="2.30.29.30">
    <property type="entry name" value="Pleckstrin-homology domain (PH domain)/Phosphotyrosine-binding domain (PTB)"/>
    <property type="match status" value="1"/>
</dbReference>
<dbReference type="Pfam" id="PF11605">
    <property type="entry name" value="Vps36_ESCRT-II"/>
    <property type="match status" value="1"/>
</dbReference>
<dbReference type="InterPro" id="IPR021648">
    <property type="entry name" value="GLUE_dom"/>
</dbReference>
<protein>
    <recommendedName>
        <fullName evidence="2 7">Vacuolar protein-sorting-associated protein 36</fullName>
    </recommendedName>
    <alternativeName>
        <fullName evidence="6 7">ESCRT-II complex subunit VPS36</fullName>
    </alternativeName>
</protein>
<comment type="subunit">
    <text evidence="7">Component of the endosomal sorting complex required for transport II (ESCRT-II).</text>
</comment>
<dbReference type="GO" id="GO:0031902">
    <property type="term" value="C:late endosome membrane"/>
    <property type="evidence" value="ECO:0007669"/>
    <property type="project" value="UniProtKB-UniRule"/>
</dbReference>
<keyword evidence="3 7" id="KW-0813">Transport</keyword>
<dbReference type="GO" id="GO:0043328">
    <property type="term" value="P:protein transport to vacuole involved in ubiquitin-dependent protein catabolic process via the multivesicular body sorting pathway"/>
    <property type="evidence" value="ECO:0007669"/>
    <property type="project" value="UniProtKB-UniRule"/>
</dbReference>
<dbReference type="Gene3D" id="1.10.10.10">
    <property type="entry name" value="Winged helix-like DNA-binding domain superfamily/Winged helix DNA-binding domain"/>
    <property type="match status" value="2"/>
</dbReference>
<evidence type="ECO:0000256" key="6">
    <source>
        <dbReference type="ARBA" id="ARBA00030114"/>
    </source>
</evidence>